<dbReference type="InterPro" id="IPR002347">
    <property type="entry name" value="SDR_fam"/>
</dbReference>
<dbReference type="InterPro" id="IPR036291">
    <property type="entry name" value="NAD(P)-bd_dom_sf"/>
</dbReference>
<dbReference type="PANTHER" id="PTHR43669">
    <property type="entry name" value="5-KETO-D-GLUCONATE 5-REDUCTASE"/>
    <property type="match status" value="1"/>
</dbReference>
<dbReference type="RefSeq" id="WP_350780107.1">
    <property type="nucleotide sequence ID" value="NZ_JBEPEK010000067.1"/>
</dbReference>
<dbReference type="EMBL" id="JBEPEK010000067">
    <property type="protein sequence ID" value="MER7180228.1"/>
    <property type="molecule type" value="Genomic_DNA"/>
</dbReference>
<evidence type="ECO:0000313" key="4">
    <source>
        <dbReference type="Proteomes" id="UP001474181"/>
    </source>
</evidence>
<keyword evidence="4" id="KW-1185">Reference proteome</keyword>
<dbReference type="Pfam" id="PF13561">
    <property type="entry name" value="adh_short_C2"/>
    <property type="match status" value="1"/>
</dbReference>
<sequence length="255" mass="26349">MTTSLPLPALDGATALVAGGTGNVGFFAVDALLRAGADVLVPTRSNAKFDRLLSRLAPELRDRLSGLPGDISTPEGAREIAERAETRTFGGLDAVVSTVASWHQGPPVLSGGYDAFREVIESTLYPHFVIAEALVPVLKSGGSYTTVNGPVGFTDSVHSSTGPIAAATAAQNRLVLAIADETGGDPRVNDMVMWAYLGPNGTRAGSPLQGEEVGAFLAWLASPDAQGVHGRTIHLRTPDQVRRVLAGAGQSGDLG</sequence>
<accession>A0ABV1WTX9</accession>
<proteinExistence type="inferred from homology"/>
<dbReference type="Gene3D" id="3.40.50.720">
    <property type="entry name" value="NAD(P)-binding Rossmann-like Domain"/>
    <property type="match status" value="1"/>
</dbReference>
<evidence type="ECO:0000256" key="2">
    <source>
        <dbReference type="ARBA" id="ARBA00023002"/>
    </source>
</evidence>
<reference evidence="3 4" key="1">
    <citation type="submission" date="2024-06" db="EMBL/GenBank/DDBJ databases">
        <title>The Natural Products Discovery Center: Release of the First 8490 Sequenced Strains for Exploring Actinobacteria Biosynthetic Diversity.</title>
        <authorList>
            <person name="Kalkreuter E."/>
            <person name="Kautsar S.A."/>
            <person name="Yang D."/>
            <person name="Bader C.D."/>
            <person name="Teijaro C.N."/>
            <person name="Fluegel L."/>
            <person name="Davis C.M."/>
            <person name="Simpson J.R."/>
            <person name="Lauterbach L."/>
            <person name="Steele A.D."/>
            <person name="Gui C."/>
            <person name="Meng S."/>
            <person name="Li G."/>
            <person name="Viehrig K."/>
            <person name="Ye F."/>
            <person name="Su P."/>
            <person name="Kiefer A.F."/>
            <person name="Nichols A."/>
            <person name="Cepeda A.J."/>
            <person name="Yan W."/>
            <person name="Fan B."/>
            <person name="Jiang Y."/>
            <person name="Adhikari A."/>
            <person name="Zheng C.-J."/>
            <person name="Schuster L."/>
            <person name="Cowan T.M."/>
            <person name="Smanski M.J."/>
            <person name="Chevrette M.G."/>
            <person name="De Carvalho L.P.S."/>
            <person name="Shen B."/>
        </authorList>
    </citation>
    <scope>NUCLEOTIDE SEQUENCE [LARGE SCALE GENOMIC DNA]</scope>
    <source>
        <strain evidence="3 4">NPDC000234</strain>
    </source>
</reference>
<evidence type="ECO:0000256" key="1">
    <source>
        <dbReference type="ARBA" id="ARBA00006484"/>
    </source>
</evidence>
<evidence type="ECO:0000313" key="3">
    <source>
        <dbReference type="EMBL" id="MER7180228.1"/>
    </source>
</evidence>
<keyword evidence="2" id="KW-0560">Oxidoreductase</keyword>
<dbReference type="CDD" id="cd05233">
    <property type="entry name" value="SDR_c"/>
    <property type="match status" value="1"/>
</dbReference>
<name>A0ABV1WTX9_9ACTN</name>
<gene>
    <name evidence="3" type="ORF">ABT404_12235</name>
</gene>
<dbReference type="PANTHER" id="PTHR43669:SF3">
    <property type="entry name" value="ALCOHOL DEHYDROGENASE, PUTATIVE (AFU_ORTHOLOGUE AFUA_3G03445)-RELATED"/>
    <property type="match status" value="1"/>
</dbReference>
<comment type="similarity">
    <text evidence="1">Belongs to the short-chain dehydrogenases/reductases (SDR) family.</text>
</comment>
<comment type="caution">
    <text evidence="3">The sequence shown here is derived from an EMBL/GenBank/DDBJ whole genome shotgun (WGS) entry which is preliminary data.</text>
</comment>
<dbReference type="SUPFAM" id="SSF51735">
    <property type="entry name" value="NAD(P)-binding Rossmann-fold domains"/>
    <property type="match status" value="1"/>
</dbReference>
<organism evidence="3 4">
    <name type="scientific">Streptomyces hyaluromycini</name>
    <dbReference type="NCBI Taxonomy" id="1377993"/>
    <lineage>
        <taxon>Bacteria</taxon>
        <taxon>Bacillati</taxon>
        <taxon>Actinomycetota</taxon>
        <taxon>Actinomycetes</taxon>
        <taxon>Kitasatosporales</taxon>
        <taxon>Streptomycetaceae</taxon>
        <taxon>Streptomyces</taxon>
    </lineage>
</organism>
<protein>
    <submittedName>
        <fullName evidence="3">SDR family oxidoreductase</fullName>
    </submittedName>
</protein>
<dbReference type="Proteomes" id="UP001474181">
    <property type="component" value="Unassembled WGS sequence"/>
</dbReference>